<evidence type="ECO:0000313" key="4">
    <source>
        <dbReference type="Proteomes" id="UP000195766"/>
    </source>
</evidence>
<evidence type="ECO:0000256" key="2">
    <source>
        <dbReference type="SAM" id="Phobius"/>
    </source>
</evidence>
<accession>A0A1R4FIN5</accession>
<reference evidence="3 4" key="1">
    <citation type="submission" date="2017-02" db="EMBL/GenBank/DDBJ databases">
        <authorList>
            <person name="Peterson S.W."/>
        </authorList>
    </citation>
    <scope>NUCLEOTIDE SEQUENCE [LARGE SCALE GENOMIC DNA]</scope>
    <source>
        <strain evidence="3 4">3F5N</strain>
    </source>
</reference>
<evidence type="ECO:0000256" key="1">
    <source>
        <dbReference type="SAM" id="MobiDB-lite"/>
    </source>
</evidence>
<sequence>MTLFGQTLDGQQIFGVVSLIAVLALWLIVFSRQRDHVRQIKRWKKEQSARKAPPPAAGRGPWG</sequence>
<feature type="region of interest" description="Disordered" evidence="1">
    <location>
        <begin position="41"/>
        <end position="63"/>
    </location>
</feature>
<protein>
    <recommendedName>
        <fullName evidence="5">Heme exporter protein D</fullName>
    </recommendedName>
</protein>
<feature type="transmembrane region" description="Helical" evidence="2">
    <location>
        <begin position="12"/>
        <end position="31"/>
    </location>
</feature>
<dbReference type="Proteomes" id="UP000195766">
    <property type="component" value="Unassembled WGS sequence"/>
</dbReference>
<dbReference type="AlphaFoldDB" id="A0A1R4FIN5"/>
<dbReference type="RefSeq" id="WP_087139636.1">
    <property type="nucleotide sequence ID" value="NZ_FUIE01000028.1"/>
</dbReference>
<proteinExistence type="predicted"/>
<evidence type="ECO:0008006" key="5">
    <source>
        <dbReference type="Google" id="ProtNLM"/>
    </source>
</evidence>
<name>A0A1R4FIN5_BREDI</name>
<organism evidence="3 4">
    <name type="scientific">Brevundimonas diminuta 3F5N</name>
    <dbReference type="NCBI Taxonomy" id="1255603"/>
    <lineage>
        <taxon>Bacteria</taxon>
        <taxon>Pseudomonadati</taxon>
        <taxon>Pseudomonadota</taxon>
        <taxon>Alphaproteobacteria</taxon>
        <taxon>Caulobacterales</taxon>
        <taxon>Caulobacteraceae</taxon>
        <taxon>Brevundimonas</taxon>
    </lineage>
</organism>
<dbReference type="EMBL" id="FUIE01000028">
    <property type="protein sequence ID" value="SJM55622.1"/>
    <property type="molecule type" value="Genomic_DNA"/>
</dbReference>
<evidence type="ECO:0000313" key="3">
    <source>
        <dbReference type="EMBL" id="SJM55622.1"/>
    </source>
</evidence>
<keyword evidence="2" id="KW-1133">Transmembrane helix</keyword>
<dbReference type="OrthoDB" id="7205625at2"/>
<gene>
    <name evidence="3" type="ORF">FM111_04885</name>
</gene>
<keyword evidence="2" id="KW-0812">Transmembrane</keyword>
<keyword evidence="2" id="KW-0472">Membrane</keyword>